<feature type="transmembrane region" description="Helical" evidence="2">
    <location>
        <begin position="105"/>
        <end position="125"/>
    </location>
</feature>
<reference evidence="3" key="1">
    <citation type="journal article" date="2023" name="Mol. Phylogenet. Evol.">
        <title>Genome-scale phylogeny and comparative genomics of the fungal order Sordariales.</title>
        <authorList>
            <person name="Hensen N."/>
            <person name="Bonometti L."/>
            <person name="Westerberg I."/>
            <person name="Brannstrom I.O."/>
            <person name="Guillou S."/>
            <person name="Cros-Aarteil S."/>
            <person name="Calhoun S."/>
            <person name="Haridas S."/>
            <person name="Kuo A."/>
            <person name="Mondo S."/>
            <person name="Pangilinan J."/>
            <person name="Riley R."/>
            <person name="LaButti K."/>
            <person name="Andreopoulos B."/>
            <person name="Lipzen A."/>
            <person name="Chen C."/>
            <person name="Yan M."/>
            <person name="Daum C."/>
            <person name="Ng V."/>
            <person name="Clum A."/>
            <person name="Steindorff A."/>
            <person name="Ohm R.A."/>
            <person name="Martin F."/>
            <person name="Silar P."/>
            <person name="Natvig D.O."/>
            <person name="Lalanne C."/>
            <person name="Gautier V."/>
            <person name="Ament-Velasquez S.L."/>
            <person name="Kruys A."/>
            <person name="Hutchinson M.I."/>
            <person name="Powell A.J."/>
            <person name="Barry K."/>
            <person name="Miller A.N."/>
            <person name="Grigoriev I.V."/>
            <person name="Debuchy R."/>
            <person name="Gladieux P."/>
            <person name="Hiltunen Thoren M."/>
            <person name="Johannesson H."/>
        </authorList>
    </citation>
    <scope>NUCLEOTIDE SEQUENCE</scope>
    <source>
        <strain evidence="3">CBS 232.78</strain>
    </source>
</reference>
<evidence type="ECO:0000256" key="2">
    <source>
        <dbReference type="SAM" id="Phobius"/>
    </source>
</evidence>
<feature type="transmembrane region" description="Helical" evidence="2">
    <location>
        <begin position="32"/>
        <end position="54"/>
    </location>
</feature>
<dbReference type="EMBL" id="JAULSW010000001">
    <property type="protein sequence ID" value="KAK3393254.1"/>
    <property type="molecule type" value="Genomic_DNA"/>
</dbReference>
<keyword evidence="2" id="KW-1133">Transmembrane helix</keyword>
<dbReference type="AlphaFoldDB" id="A0AAE0P4M7"/>
<reference evidence="3" key="2">
    <citation type="submission" date="2023-06" db="EMBL/GenBank/DDBJ databases">
        <authorList>
            <consortium name="Lawrence Berkeley National Laboratory"/>
            <person name="Haridas S."/>
            <person name="Hensen N."/>
            <person name="Bonometti L."/>
            <person name="Westerberg I."/>
            <person name="Brannstrom I.O."/>
            <person name="Guillou S."/>
            <person name="Cros-Aarteil S."/>
            <person name="Calhoun S."/>
            <person name="Kuo A."/>
            <person name="Mondo S."/>
            <person name="Pangilinan J."/>
            <person name="Riley R."/>
            <person name="LaButti K."/>
            <person name="Andreopoulos B."/>
            <person name="Lipzen A."/>
            <person name="Chen C."/>
            <person name="Yanf M."/>
            <person name="Daum C."/>
            <person name="Ng V."/>
            <person name="Clum A."/>
            <person name="Steindorff A."/>
            <person name="Ohm R."/>
            <person name="Martin F."/>
            <person name="Silar P."/>
            <person name="Natvig D."/>
            <person name="Lalanne C."/>
            <person name="Gautier V."/>
            <person name="Ament-velasquez S.L."/>
            <person name="Kruys A."/>
            <person name="Hutchinson M.I."/>
            <person name="Powell A.J."/>
            <person name="Barry K."/>
            <person name="Miller A.N."/>
            <person name="Grigoriev I.V."/>
            <person name="Debuchy R."/>
            <person name="Gladieux P."/>
            <person name="Thoren M.H."/>
            <person name="Johannesson H."/>
        </authorList>
    </citation>
    <scope>NUCLEOTIDE SEQUENCE</scope>
    <source>
        <strain evidence="3">CBS 232.78</strain>
    </source>
</reference>
<feature type="region of interest" description="Disordered" evidence="1">
    <location>
        <begin position="206"/>
        <end position="245"/>
    </location>
</feature>
<dbReference type="Proteomes" id="UP001285441">
    <property type="component" value="Unassembled WGS sequence"/>
</dbReference>
<keyword evidence="2" id="KW-0812">Transmembrane</keyword>
<evidence type="ECO:0008006" key="5">
    <source>
        <dbReference type="Google" id="ProtNLM"/>
    </source>
</evidence>
<feature type="compositionally biased region" description="Polar residues" evidence="1">
    <location>
        <begin position="235"/>
        <end position="245"/>
    </location>
</feature>
<comment type="caution">
    <text evidence="3">The sequence shown here is derived from an EMBL/GenBank/DDBJ whole genome shotgun (WGS) entry which is preliminary data.</text>
</comment>
<protein>
    <recommendedName>
        <fullName evidence="5">MARVEL domain-containing protein</fullName>
    </recommendedName>
</protein>
<evidence type="ECO:0000313" key="4">
    <source>
        <dbReference type="Proteomes" id="UP001285441"/>
    </source>
</evidence>
<keyword evidence="4" id="KW-1185">Reference proteome</keyword>
<accession>A0AAE0P4M7</accession>
<evidence type="ECO:0000313" key="3">
    <source>
        <dbReference type="EMBL" id="KAK3393254.1"/>
    </source>
</evidence>
<feature type="compositionally biased region" description="Gly residues" evidence="1">
    <location>
        <begin position="324"/>
        <end position="334"/>
    </location>
</feature>
<feature type="transmembrane region" description="Helical" evidence="2">
    <location>
        <begin position="166"/>
        <end position="190"/>
    </location>
</feature>
<feature type="compositionally biased region" description="Basic and acidic residues" evidence="1">
    <location>
        <begin position="336"/>
        <end position="352"/>
    </location>
</feature>
<feature type="transmembrane region" description="Helical" evidence="2">
    <location>
        <begin position="74"/>
        <end position="93"/>
    </location>
</feature>
<feature type="region of interest" description="Disordered" evidence="1">
    <location>
        <begin position="269"/>
        <end position="352"/>
    </location>
</feature>
<organism evidence="3 4">
    <name type="scientific">Podospora didyma</name>
    <dbReference type="NCBI Taxonomy" id="330526"/>
    <lineage>
        <taxon>Eukaryota</taxon>
        <taxon>Fungi</taxon>
        <taxon>Dikarya</taxon>
        <taxon>Ascomycota</taxon>
        <taxon>Pezizomycotina</taxon>
        <taxon>Sordariomycetes</taxon>
        <taxon>Sordariomycetidae</taxon>
        <taxon>Sordariales</taxon>
        <taxon>Podosporaceae</taxon>
        <taxon>Podospora</taxon>
    </lineage>
</organism>
<keyword evidence="2" id="KW-0472">Membrane</keyword>
<proteinExistence type="predicted"/>
<evidence type="ECO:0000256" key="1">
    <source>
        <dbReference type="SAM" id="MobiDB-lite"/>
    </source>
</evidence>
<sequence length="352" mass="38449">MTEKSQPPPQPPRSPPPATIQDRMSLRPQGPFSYTFIVIRLVTIISLIVITGITGNFVTQMVESGQGGSSTLNAILFFAIVAFLWAAASWHGYSKRILPYRVTWIVDLVWIFPFAVIAMILNVGLSGISCADIAKGDDFTVVAPVNTPYGKMTLGKGSSGCFKLSAVWGLSSVVCISFAISAMMITLLFLGDRQLAKAQREAAAAAAEKSGKDRSQQLRRGQQSPTRHPPRNQRPDSQNSWDSTSSYFNEKDAEKFSRDPYAGTTEAGLFRKDTGLGQPHPPPYPTRPAHARMSMLRDHTEYDEDDEGPYAPRHQTRSRSGRSEAGGVGGGYGGRPDYRVDPRDPRAGARPS</sequence>
<name>A0AAE0P4M7_9PEZI</name>
<gene>
    <name evidence="3" type="ORF">B0H63DRAFT_14430</name>
</gene>